<reference evidence="1" key="2">
    <citation type="submission" date="2020-11" db="EMBL/GenBank/DDBJ databases">
        <authorList>
            <person name="McCartney M.A."/>
            <person name="Auch B."/>
            <person name="Kono T."/>
            <person name="Mallez S."/>
            <person name="Becker A."/>
            <person name="Gohl D.M."/>
            <person name="Silverstein K.A.T."/>
            <person name="Koren S."/>
            <person name="Bechman K.B."/>
            <person name="Herman A."/>
            <person name="Abrahante J.E."/>
            <person name="Garbe J."/>
        </authorList>
    </citation>
    <scope>NUCLEOTIDE SEQUENCE</scope>
    <source>
        <strain evidence="1">Duluth1</strain>
        <tissue evidence="1">Whole animal</tissue>
    </source>
</reference>
<dbReference type="AlphaFoldDB" id="A0A9D4LU46"/>
<sequence>MSNTTNDMPTRVLDSARDAVIECCINTKERVLECVEWLRMSSRSFYEMIADKLNGVDADFTNEVMCVFEIYLQVVQRLLDYRCIDLKTKLYCVTSLLSPAEFNLDCIVKCRRIALSLTEFSPDGVVKCRPVPVEEVGDKPKE</sequence>
<gene>
    <name evidence="1" type="ORF">DPMN_025891</name>
</gene>
<evidence type="ECO:0000313" key="2">
    <source>
        <dbReference type="Proteomes" id="UP000828390"/>
    </source>
</evidence>
<reference evidence="1" key="1">
    <citation type="journal article" date="2019" name="bioRxiv">
        <title>The Genome of the Zebra Mussel, Dreissena polymorpha: A Resource for Invasive Species Research.</title>
        <authorList>
            <person name="McCartney M.A."/>
            <person name="Auch B."/>
            <person name="Kono T."/>
            <person name="Mallez S."/>
            <person name="Zhang Y."/>
            <person name="Obille A."/>
            <person name="Becker A."/>
            <person name="Abrahante J.E."/>
            <person name="Garbe J."/>
            <person name="Badalamenti J.P."/>
            <person name="Herman A."/>
            <person name="Mangelson H."/>
            <person name="Liachko I."/>
            <person name="Sullivan S."/>
            <person name="Sone E.D."/>
            <person name="Koren S."/>
            <person name="Silverstein K.A.T."/>
            <person name="Beckman K.B."/>
            <person name="Gohl D.M."/>
        </authorList>
    </citation>
    <scope>NUCLEOTIDE SEQUENCE</scope>
    <source>
        <strain evidence="1">Duluth1</strain>
        <tissue evidence="1">Whole animal</tissue>
    </source>
</reference>
<name>A0A9D4LU46_DREPO</name>
<dbReference type="Proteomes" id="UP000828390">
    <property type="component" value="Unassembled WGS sequence"/>
</dbReference>
<proteinExistence type="predicted"/>
<protein>
    <submittedName>
        <fullName evidence="1">Uncharacterized protein</fullName>
    </submittedName>
</protein>
<accession>A0A9D4LU46</accession>
<dbReference type="EMBL" id="JAIWYP010000002">
    <property type="protein sequence ID" value="KAH3862916.1"/>
    <property type="molecule type" value="Genomic_DNA"/>
</dbReference>
<comment type="caution">
    <text evidence="1">The sequence shown here is derived from an EMBL/GenBank/DDBJ whole genome shotgun (WGS) entry which is preliminary data.</text>
</comment>
<evidence type="ECO:0000313" key="1">
    <source>
        <dbReference type="EMBL" id="KAH3862916.1"/>
    </source>
</evidence>
<keyword evidence="2" id="KW-1185">Reference proteome</keyword>
<organism evidence="1 2">
    <name type="scientific">Dreissena polymorpha</name>
    <name type="common">Zebra mussel</name>
    <name type="synonym">Mytilus polymorpha</name>
    <dbReference type="NCBI Taxonomy" id="45954"/>
    <lineage>
        <taxon>Eukaryota</taxon>
        <taxon>Metazoa</taxon>
        <taxon>Spiralia</taxon>
        <taxon>Lophotrochozoa</taxon>
        <taxon>Mollusca</taxon>
        <taxon>Bivalvia</taxon>
        <taxon>Autobranchia</taxon>
        <taxon>Heteroconchia</taxon>
        <taxon>Euheterodonta</taxon>
        <taxon>Imparidentia</taxon>
        <taxon>Neoheterodontei</taxon>
        <taxon>Myida</taxon>
        <taxon>Dreissenoidea</taxon>
        <taxon>Dreissenidae</taxon>
        <taxon>Dreissena</taxon>
    </lineage>
</organism>